<organism evidence="1 2">
    <name type="scientific">Pinibacter aurantiacus</name>
    <dbReference type="NCBI Taxonomy" id="2851599"/>
    <lineage>
        <taxon>Bacteria</taxon>
        <taxon>Pseudomonadati</taxon>
        <taxon>Bacteroidota</taxon>
        <taxon>Chitinophagia</taxon>
        <taxon>Chitinophagales</taxon>
        <taxon>Chitinophagaceae</taxon>
        <taxon>Pinibacter</taxon>
    </lineage>
</organism>
<keyword evidence="2" id="KW-1185">Reference proteome</keyword>
<sequence>MVQITSKGLLIEIETINQHEYLNLLSGSLLQLLQDNNENYHRDYDPRWVVFDLLQHLLPTNSQLEKGIKETSAAQ</sequence>
<accession>A0A9E2S6C2</accession>
<name>A0A9E2S6C2_9BACT</name>
<dbReference type="AlphaFoldDB" id="A0A9E2S6C2"/>
<dbReference type="RefSeq" id="WP_217790521.1">
    <property type="nucleotide sequence ID" value="NZ_JAHSPG010000003.1"/>
</dbReference>
<protein>
    <submittedName>
        <fullName evidence="1">Uncharacterized protein</fullName>
    </submittedName>
</protein>
<dbReference type="Proteomes" id="UP000812270">
    <property type="component" value="Unassembled WGS sequence"/>
</dbReference>
<reference evidence="1" key="1">
    <citation type="submission" date="2021-06" db="EMBL/GenBank/DDBJ databases">
        <authorList>
            <person name="Huq M.A."/>
        </authorList>
    </citation>
    <scope>NUCLEOTIDE SEQUENCE</scope>
    <source>
        <strain evidence="1">MAH-26</strain>
    </source>
</reference>
<comment type="caution">
    <text evidence="1">The sequence shown here is derived from an EMBL/GenBank/DDBJ whole genome shotgun (WGS) entry which is preliminary data.</text>
</comment>
<evidence type="ECO:0000313" key="1">
    <source>
        <dbReference type="EMBL" id="MBV4356886.1"/>
    </source>
</evidence>
<gene>
    <name evidence="1" type="ORF">KTO63_07015</name>
</gene>
<evidence type="ECO:0000313" key="2">
    <source>
        <dbReference type="Proteomes" id="UP000812270"/>
    </source>
</evidence>
<proteinExistence type="predicted"/>
<dbReference type="EMBL" id="JAHSPG010000003">
    <property type="protein sequence ID" value="MBV4356886.1"/>
    <property type="molecule type" value="Genomic_DNA"/>
</dbReference>